<evidence type="ECO:0000256" key="3">
    <source>
        <dbReference type="ARBA" id="ARBA00022723"/>
    </source>
</evidence>
<evidence type="ECO:0000256" key="2">
    <source>
        <dbReference type="ARBA" id="ARBA00022490"/>
    </source>
</evidence>
<gene>
    <name evidence="14" type="primary">LOC101856795</name>
</gene>
<evidence type="ECO:0000256" key="9">
    <source>
        <dbReference type="SAM" id="MobiDB-lite"/>
    </source>
</evidence>
<evidence type="ECO:0000256" key="8">
    <source>
        <dbReference type="SAM" id="Coils"/>
    </source>
</evidence>
<dbReference type="PROSITE" id="PS50145">
    <property type="entry name" value="ZF_TRAF"/>
    <property type="match status" value="2"/>
</dbReference>
<dbReference type="InterPro" id="IPR002083">
    <property type="entry name" value="MATH/TRAF_dom"/>
</dbReference>
<dbReference type="Pfam" id="PF21355">
    <property type="entry name" value="TRAF-mep_MATH"/>
    <property type="match status" value="1"/>
</dbReference>
<dbReference type="SUPFAM" id="SSF57850">
    <property type="entry name" value="RING/U-box"/>
    <property type="match status" value="1"/>
</dbReference>
<sequence length="574" mass="64802">MALQVNAPVFNENGDRKAGGFFPGIFSAGFDHKFLCCHCHCILRDPIQGYCGHRFCRSCRDELLRTQDSNLLNCPGCVEENVGPQEMGKISENRMFPDNAVRREMYNMAAACVFPGCTWRGKFRDYEAHEESCPFRQIACAQCAQPVTDGRMAEHRANECPQRLVLCEHCGMELMFARLQPHLEVCEKFPLVCERCGQADILREQMKEHLEKHCPKRLISCPMGCPEQFNMDMFSDHIHKSIESHLVWTVQKMMLLEQKFEGGMAQPAGLMQVKGEMNNIEKKLQAVERQLKNMTVPKSSSTSSESSQDARAEGGTGQEGKPSKVSSEVAAKTSLRLIEPIVAVLHSELDKAIHSLQILEGHFRQQQAQLDELESRFRAQQQSLSLVDASKADLEMRLAAQEKARYDGTILWKVFGFESKKKEAITGQTTSLYSPAFYSGPCGYKMCARIYPNGDGIGKGSHISLFFVIMRGNYDALLPWPFSQKVTLMMIDQNHKEHIVDAFKPDPTSTSFKRPTTEMNIASGCPLFLPLEKLHSRQHGYLRDDTIFVKIIVDTEGLDRFTEMNPGRFASGYP</sequence>
<evidence type="ECO:0000256" key="4">
    <source>
        <dbReference type="ARBA" id="ARBA00022737"/>
    </source>
</evidence>
<dbReference type="RefSeq" id="XP_005095243.2">
    <property type="nucleotide sequence ID" value="XM_005095186.3"/>
</dbReference>
<evidence type="ECO:0000259" key="12">
    <source>
        <dbReference type="PROSITE" id="PS50145"/>
    </source>
</evidence>
<dbReference type="PROSITE" id="PS50144">
    <property type="entry name" value="MATH"/>
    <property type="match status" value="1"/>
</dbReference>
<feature type="domain" description="RING-type" evidence="10">
    <location>
        <begin position="36"/>
        <end position="77"/>
    </location>
</feature>
<evidence type="ECO:0000259" key="11">
    <source>
        <dbReference type="PROSITE" id="PS50144"/>
    </source>
</evidence>
<name>A0ABM0JJP3_APLCA</name>
<dbReference type="InterPro" id="IPR008974">
    <property type="entry name" value="TRAF-like"/>
</dbReference>
<dbReference type="InterPro" id="IPR049342">
    <property type="entry name" value="TRAF1-6_MATH_dom"/>
</dbReference>
<dbReference type="InterPro" id="IPR013083">
    <property type="entry name" value="Znf_RING/FYVE/PHD"/>
</dbReference>
<evidence type="ECO:0000313" key="13">
    <source>
        <dbReference type="Proteomes" id="UP000694888"/>
    </source>
</evidence>
<proteinExistence type="predicted"/>
<dbReference type="InterPro" id="IPR012227">
    <property type="entry name" value="TNF_rcpt-assoc_TRAF_met"/>
</dbReference>
<dbReference type="PANTHER" id="PTHR10131:SF138">
    <property type="entry name" value="RE66324P"/>
    <property type="match status" value="1"/>
</dbReference>
<evidence type="ECO:0000256" key="7">
    <source>
        <dbReference type="PROSITE-ProRule" id="PRU00207"/>
    </source>
</evidence>
<feature type="domain" description="TRAF-type" evidence="12">
    <location>
        <begin position="128"/>
        <end position="180"/>
    </location>
</feature>
<dbReference type="Gene3D" id="3.30.40.10">
    <property type="entry name" value="Zinc/RING finger domain, C3HC4 (zinc finger)"/>
    <property type="match status" value="3"/>
</dbReference>
<dbReference type="InterPro" id="IPR001293">
    <property type="entry name" value="Znf_TRAF"/>
</dbReference>
<feature type="domain" description="MATH" evidence="11">
    <location>
        <begin position="407"/>
        <end position="553"/>
    </location>
</feature>
<keyword evidence="5 7" id="KW-0863">Zinc-finger</keyword>
<dbReference type="PANTHER" id="PTHR10131">
    <property type="entry name" value="TNF RECEPTOR ASSOCIATED FACTOR"/>
    <property type="match status" value="1"/>
</dbReference>
<keyword evidence="13" id="KW-1185">Reference proteome</keyword>
<dbReference type="Pfam" id="PF02176">
    <property type="entry name" value="zf-TRAF"/>
    <property type="match status" value="1"/>
</dbReference>
<feature type="coiled-coil region" evidence="8">
    <location>
        <begin position="356"/>
        <end position="383"/>
    </location>
</feature>
<dbReference type="Proteomes" id="UP000694888">
    <property type="component" value="Unplaced"/>
</dbReference>
<feature type="zinc finger region" description="TRAF-type" evidence="7">
    <location>
        <begin position="128"/>
        <end position="180"/>
    </location>
</feature>
<keyword evidence="2" id="KW-0963">Cytoplasm</keyword>
<dbReference type="Gene3D" id="2.60.210.10">
    <property type="entry name" value="Apoptosis, Tumor Necrosis Factor Receptor Associated Protein 2, Chain A"/>
    <property type="match status" value="1"/>
</dbReference>
<dbReference type="PIRSF" id="PIRSF015614">
    <property type="entry name" value="TRAF"/>
    <property type="match status" value="1"/>
</dbReference>
<evidence type="ECO:0000259" key="10">
    <source>
        <dbReference type="PROSITE" id="PS50089"/>
    </source>
</evidence>
<reference evidence="14" key="1">
    <citation type="submission" date="2025-08" db="UniProtKB">
        <authorList>
            <consortium name="RefSeq"/>
        </authorList>
    </citation>
    <scope>IDENTIFICATION</scope>
</reference>
<accession>A0ABM0JJP3</accession>
<evidence type="ECO:0000256" key="5">
    <source>
        <dbReference type="ARBA" id="ARBA00022771"/>
    </source>
</evidence>
<dbReference type="SUPFAM" id="SSF49599">
    <property type="entry name" value="TRAF domain-like"/>
    <property type="match status" value="2"/>
</dbReference>
<keyword evidence="8" id="KW-0175">Coiled coil</keyword>
<keyword evidence="4" id="KW-0677">Repeat</keyword>
<keyword evidence="6 7" id="KW-0862">Zinc</keyword>
<keyword evidence="14" id="KW-0675">Receptor</keyword>
<feature type="zinc finger region" description="TRAF-type" evidence="7">
    <location>
        <begin position="182"/>
        <end position="229"/>
    </location>
</feature>
<dbReference type="InterPro" id="IPR001841">
    <property type="entry name" value="Znf_RING"/>
</dbReference>
<keyword evidence="3 7" id="KW-0479">Metal-binding</keyword>
<feature type="domain" description="TRAF-type" evidence="12">
    <location>
        <begin position="182"/>
        <end position="229"/>
    </location>
</feature>
<dbReference type="SMART" id="SM00061">
    <property type="entry name" value="MATH"/>
    <property type="match status" value="1"/>
</dbReference>
<dbReference type="PROSITE" id="PS50089">
    <property type="entry name" value="ZF_RING_2"/>
    <property type="match status" value="1"/>
</dbReference>
<evidence type="ECO:0000256" key="1">
    <source>
        <dbReference type="ARBA" id="ARBA00004496"/>
    </source>
</evidence>
<evidence type="ECO:0000313" key="14">
    <source>
        <dbReference type="RefSeq" id="XP_005095243.2"/>
    </source>
</evidence>
<comment type="subcellular location">
    <subcellularLocation>
        <location evidence="1">Cytoplasm</location>
    </subcellularLocation>
</comment>
<protein>
    <submittedName>
        <fullName evidence="14">TNF receptor-associated factor 2</fullName>
    </submittedName>
</protein>
<dbReference type="GeneID" id="101856795"/>
<evidence type="ECO:0000256" key="6">
    <source>
        <dbReference type="ARBA" id="ARBA00022833"/>
    </source>
</evidence>
<organism evidence="13 14">
    <name type="scientific">Aplysia californica</name>
    <name type="common">California sea hare</name>
    <dbReference type="NCBI Taxonomy" id="6500"/>
    <lineage>
        <taxon>Eukaryota</taxon>
        <taxon>Metazoa</taxon>
        <taxon>Spiralia</taxon>
        <taxon>Lophotrochozoa</taxon>
        <taxon>Mollusca</taxon>
        <taxon>Gastropoda</taxon>
        <taxon>Heterobranchia</taxon>
        <taxon>Euthyneura</taxon>
        <taxon>Tectipleura</taxon>
        <taxon>Aplysiida</taxon>
        <taxon>Aplysioidea</taxon>
        <taxon>Aplysiidae</taxon>
        <taxon>Aplysia</taxon>
    </lineage>
</organism>
<feature type="region of interest" description="Disordered" evidence="9">
    <location>
        <begin position="294"/>
        <end position="326"/>
    </location>
</feature>